<evidence type="ECO:0000313" key="3">
    <source>
        <dbReference type="Proteomes" id="UP001283361"/>
    </source>
</evidence>
<reference evidence="2" key="1">
    <citation type="journal article" date="2023" name="G3 (Bethesda)">
        <title>A reference genome for the long-term kleptoplast-retaining sea slug Elysia crispata morphotype clarki.</title>
        <authorList>
            <person name="Eastman K.E."/>
            <person name="Pendleton A.L."/>
            <person name="Shaikh M.A."/>
            <person name="Suttiyut T."/>
            <person name="Ogas R."/>
            <person name="Tomko P."/>
            <person name="Gavelis G."/>
            <person name="Widhalm J.R."/>
            <person name="Wisecaver J.H."/>
        </authorList>
    </citation>
    <scope>NUCLEOTIDE SEQUENCE</scope>
    <source>
        <strain evidence="2">ECLA1</strain>
    </source>
</reference>
<feature type="domain" description="IgGFc-binding protein N-terminal" evidence="1">
    <location>
        <begin position="161"/>
        <end position="300"/>
    </location>
</feature>
<evidence type="ECO:0000313" key="2">
    <source>
        <dbReference type="EMBL" id="KAK3703902.1"/>
    </source>
</evidence>
<accession>A0AAE0XRX0</accession>
<dbReference type="Pfam" id="PF17517">
    <property type="entry name" value="IgGFc_binding"/>
    <property type="match status" value="1"/>
</dbReference>
<sequence length="335" mass="37691">VPLNRCPFQNSNYFRGSCYSWKNTPRSFTESKCEALKGLRGYLANIDLHDQFNFLAFTCKLFIAKDMERYVVSFPLLGMFTGDEPTVTQSISALNRKPNKTVMVVTYTRHNNNHVTKMITGTIGENNVFNYTLSNEDDFLSESGVGTASVVITAYVKFAVSYVYSFFGTAESRNVTYVEFKFAADVSFDFKTGDIEMENPRFLKVSLQQYDTAFIMSGNDLSGTFIAASYDVVVFTGYTVKGCVLESVYMIQAQPVSQGLKRHYCAPPSGLTSPETYRVVALANNTKITAQLRRCKPRRQKTMSCSSVFGFLKNRTDRARISTMGFGLRSCGYQR</sequence>
<organism evidence="2 3">
    <name type="scientific">Elysia crispata</name>
    <name type="common">lettuce slug</name>
    <dbReference type="NCBI Taxonomy" id="231223"/>
    <lineage>
        <taxon>Eukaryota</taxon>
        <taxon>Metazoa</taxon>
        <taxon>Spiralia</taxon>
        <taxon>Lophotrochozoa</taxon>
        <taxon>Mollusca</taxon>
        <taxon>Gastropoda</taxon>
        <taxon>Heterobranchia</taxon>
        <taxon>Euthyneura</taxon>
        <taxon>Panpulmonata</taxon>
        <taxon>Sacoglossa</taxon>
        <taxon>Placobranchoidea</taxon>
        <taxon>Plakobranchidae</taxon>
        <taxon>Elysia</taxon>
    </lineage>
</organism>
<dbReference type="AlphaFoldDB" id="A0AAE0XRX0"/>
<feature type="non-terminal residue" evidence="2">
    <location>
        <position position="1"/>
    </location>
</feature>
<name>A0AAE0XRX0_9GAST</name>
<evidence type="ECO:0000259" key="1">
    <source>
        <dbReference type="Pfam" id="PF17517"/>
    </source>
</evidence>
<comment type="caution">
    <text evidence="2">The sequence shown here is derived from an EMBL/GenBank/DDBJ whole genome shotgun (WGS) entry which is preliminary data.</text>
</comment>
<dbReference type="InterPro" id="IPR035234">
    <property type="entry name" value="IgGFc-bd_N"/>
</dbReference>
<gene>
    <name evidence="2" type="ORF">RRG08_048869</name>
</gene>
<keyword evidence="3" id="KW-1185">Reference proteome</keyword>
<dbReference type="Proteomes" id="UP001283361">
    <property type="component" value="Unassembled WGS sequence"/>
</dbReference>
<proteinExistence type="predicted"/>
<protein>
    <recommendedName>
        <fullName evidence="1">IgGFc-binding protein N-terminal domain-containing protein</fullName>
    </recommendedName>
</protein>
<dbReference type="EMBL" id="JAWDGP010007815">
    <property type="protein sequence ID" value="KAK3703902.1"/>
    <property type="molecule type" value="Genomic_DNA"/>
</dbReference>